<keyword evidence="1" id="KW-0732">Signal</keyword>
<feature type="domain" description="Secretion system C-terminal sorting" evidence="2">
    <location>
        <begin position="429"/>
        <end position="499"/>
    </location>
</feature>
<reference evidence="4" key="1">
    <citation type="journal article" date="2019" name="Int. J. Syst. Evol. Microbiol.">
        <title>The Global Catalogue of Microorganisms (GCM) 10K type strain sequencing project: providing services to taxonomists for standard genome sequencing and annotation.</title>
        <authorList>
            <consortium name="The Broad Institute Genomics Platform"/>
            <consortium name="The Broad Institute Genome Sequencing Center for Infectious Disease"/>
            <person name="Wu L."/>
            <person name="Ma J."/>
        </authorList>
    </citation>
    <scope>NUCLEOTIDE SEQUENCE [LARGE SCALE GENOMIC DNA]</scope>
    <source>
        <strain evidence="4">JCM 17064</strain>
    </source>
</reference>
<evidence type="ECO:0000256" key="1">
    <source>
        <dbReference type="ARBA" id="ARBA00022729"/>
    </source>
</evidence>
<comment type="caution">
    <text evidence="3">The sequence shown here is derived from an EMBL/GenBank/DDBJ whole genome shotgun (WGS) entry which is preliminary data.</text>
</comment>
<proteinExistence type="predicted"/>
<dbReference type="Proteomes" id="UP001500968">
    <property type="component" value="Unassembled WGS sequence"/>
</dbReference>
<keyword evidence="4" id="KW-1185">Reference proteome</keyword>
<organism evidence="3 4">
    <name type="scientific">Flavobacterium cheonhonense</name>
    <dbReference type="NCBI Taxonomy" id="706185"/>
    <lineage>
        <taxon>Bacteria</taxon>
        <taxon>Pseudomonadati</taxon>
        <taxon>Bacteroidota</taxon>
        <taxon>Flavobacteriia</taxon>
        <taxon>Flavobacteriales</taxon>
        <taxon>Flavobacteriaceae</taxon>
        <taxon>Flavobacterium</taxon>
    </lineage>
</organism>
<evidence type="ECO:0000313" key="4">
    <source>
        <dbReference type="Proteomes" id="UP001500968"/>
    </source>
</evidence>
<sequence length="501" mass="54741">MKNLIYFLFTCYCYSQSGSFDTTFDGDGKAFYCFPLGQSYSPLDASFQSTGKIIVYSNNYDVVGASVLRWNTNGTIDTTFGVNGFVNFTQTVPFINGGHFPYRMTVQPDDKIIIMGLQQNNTYPNAYWIARLLPNGALDTSFNGTGYRDLSFGTIQDRGTCISLQADGKILLGGTSGDTGEFFTLARLNSNGTLDISFGNNGKAQISFSGNESFVQSMEVQNDGKIILGGYTVSTTKDFALARLNNNGTLDTSFGTNGKVITTLNSSYSDLITDLIIEPDGKIIAGGFTSSENNPLMCMVRYLSNGTIDTSFGTNGIVINNDDNSRSCTLVRQIDGKIIMGGCYDGLFFLTIRYNNDGTKDSSFGTNGVVNLFPDTYGYATKALIQSDNKIVVCGSTNSPDFSQVCFTIIRLNPGTLEVNDFDRANMQVYPNPTIGIVSFDNSEKQYEKVSVYNCLGQLILQPFYCYPGTTTIDLSGFARGVFLIKFEGNGRDDFAKVIKE</sequence>
<accession>A0ABP7U1Q6</accession>
<dbReference type="InterPro" id="IPR026444">
    <property type="entry name" value="Secre_tail"/>
</dbReference>
<dbReference type="EMBL" id="BAABCR010000015">
    <property type="protein sequence ID" value="GAA4034585.1"/>
    <property type="molecule type" value="Genomic_DNA"/>
</dbReference>
<protein>
    <recommendedName>
        <fullName evidence="2">Secretion system C-terminal sorting domain-containing protein</fullName>
    </recommendedName>
</protein>
<name>A0ABP7U1Q6_9FLAO</name>
<dbReference type="Pfam" id="PF18962">
    <property type="entry name" value="Por_Secre_tail"/>
    <property type="match status" value="1"/>
</dbReference>
<gene>
    <name evidence="3" type="ORF">GCM10022386_19330</name>
</gene>
<evidence type="ECO:0000313" key="3">
    <source>
        <dbReference type="EMBL" id="GAA4034585.1"/>
    </source>
</evidence>
<dbReference type="Pfam" id="PF17164">
    <property type="entry name" value="DUF5122"/>
    <property type="match status" value="7"/>
</dbReference>
<dbReference type="InterPro" id="IPR013431">
    <property type="entry name" value="Delta_60_rpt"/>
</dbReference>
<dbReference type="NCBIfam" id="TIGR04183">
    <property type="entry name" value="Por_Secre_tail"/>
    <property type="match status" value="1"/>
</dbReference>
<dbReference type="SUPFAM" id="SSF101898">
    <property type="entry name" value="NHL repeat"/>
    <property type="match status" value="1"/>
</dbReference>
<dbReference type="RefSeq" id="WP_290871813.1">
    <property type="nucleotide sequence ID" value="NZ_BAABCR010000015.1"/>
</dbReference>
<dbReference type="NCBIfam" id="TIGR02608">
    <property type="entry name" value="delta_60_rpt"/>
    <property type="match status" value="8"/>
</dbReference>
<dbReference type="Gene3D" id="2.80.10.50">
    <property type="match status" value="3"/>
</dbReference>
<evidence type="ECO:0000259" key="2">
    <source>
        <dbReference type="Pfam" id="PF18962"/>
    </source>
</evidence>